<keyword evidence="2" id="KW-1185">Reference proteome</keyword>
<evidence type="ECO:0000313" key="2">
    <source>
        <dbReference type="Proteomes" id="UP000504618"/>
    </source>
</evidence>
<dbReference type="RefSeq" id="XP_024888214.1">
    <property type="nucleotide sequence ID" value="XM_025032446.1"/>
</dbReference>
<feature type="non-terminal residue" evidence="3">
    <location>
        <position position="117"/>
    </location>
</feature>
<reference evidence="3" key="1">
    <citation type="submission" date="2025-08" db="UniProtKB">
        <authorList>
            <consortium name="RefSeq"/>
        </authorList>
    </citation>
    <scope>IDENTIFICATION</scope>
    <source>
        <tissue evidence="3">Whole body</tissue>
    </source>
</reference>
<accession>A0A6J1QZR6</accession>
<evidence type="ECO:0000256" key="1">
    <source>
        <dbReference type="SAM" id="MobiDB-lite"/>
    </source>
</evidence>
<name>A0A6J1QZR6_9HYME</name>
<dbReference type="Proteomes" id="UP000504618">
    <property type="component" value="Unplaced"/>
</dbReference>
<evidence type="ECO:0000313" key="3">
    <source>
        <dbReference type="RefSeq" id="XP_024888214.1"/>
    </source>
</evidence>
<dbReference type="AlphaFoldDB" id="A0A6J1QZR6"/>
<sequence length="117" mass="13063">MFTDSCENFILTDTVVPKEGINHEPNSIFDEEGTPEKTRLETLYDNAESDTQVDAPFHKNTNKLLSANKEGNNQDKNLTSAEEGTPDSRIVYDNAESDIQVNAPFQKNTNQLLSANK</sequence>
<gene>
    <name evidence="3" type="primary">LOC112465075</name>
</gene>
<feature type="region of interest" description="Disordered" evidence="1">
    <location>
        <begin position="66"/>
        <end position="87"/>
    </location>
</feature>
<dbReference type="GeneID" id="112465075"/>
<protein>
    <submittedName>
        <fullName evidence="3">Uncharacterized protein LOC112465075</fullName>
    </submittedName>
</protein>
<feature type="compositionally biased region" description="Polar residues" evidence="1">
    <location>
        <begin position="66"/>
        <end position="82"/>
    </location>
</feature>
<proteinExistence type="predicted"/>
<organism evidence="2 3">
    <name type="scientific">Temnothorax curvispinosus</name>
    <dbReference type="NCBI Taxonomy" id="300111"/>
    <lineage>
        <taxon>Eukaryota</taxon>
        <taxon>Metazoa</taxon>
        <taxon>Ecdysozoa</taxon>
        <taxon>Arthropoda</taxon>
        <taxon>Hexapoda</taxon>
        <taxon>Insecta</taxon>
        <taxon>Pterygota</taxon>
        <taxon>Neoptera</taxon>
        <taxon>Endopterygota</taxon>
        <taxon>Hymenoptera</taxon>
        <taxon>Apocrita</taxon>
        <taxon>Aculeata</taxon>
        <taxon>Formicoidea</taxon>
        <taxon>Formicidae</taxon>
        <taxon>Myrmicinae</taxon>
        <taxon>Temnothorax</taxon>
    </lineage>
</organism>